<dbReference type="EMBL" id="BJLP01000036">
    <property type="protein sequence ID" value="GEA81729.1"/>
    <property type="molecule type" value="Genomic_DNA"/>
</dbReference>
<evidence type="ECO:0000313" key="3">
    <source>
        <dbReference type="Proteomes" id="UP000315842"/>
    </source>
</evidence>
<dbReference type="Pfam" id="PF09481">
    <property type="entry name" value="CRISPR_Cse1"/>
    <property type="match status" value="1"/>
</dbReference>
<accession>A0A4Y3KBA3</accession>
<evidence type="ECO:0000256" key="1">
    <source>
        <dbReference type="SAM" id="MobiDB-lite"/>
    </source>
</evidence>
<dbReference type="AlphaFoldDB" id="A0A4Y3KBA3"/>
<organism evidence="2 3">
    <name type="scientific">Cellulomonas uda</name>
    <dbReference type="NCBI Taxonomy" id="1714"/>
    <lineage>
        <taxon>Bacteria</taxon>
        <taxon>Bacillati</taxon>
        <taxon>Actinomycetota</taxon>
        <taxon>Actinomycetes</taxon>
        <taxon>Micrococcales</taxon>
        <taxon>Cellulomonadaceae</taxon>
        <taxon>Cellulomonas</taxon>
    </lineage>
</organism>
<feature type="region of interest" description="Disordered" evidence="1">
    <location>
        <begin position="218"/>
        <end position="241"/>
    </location>
</feature>
<protein>
    <submittedName>
        <fullName evidence="2">Type I-E CRISPR-associated protein Cse1/CasA</fullName>
    </submittedName>
</protein>
<reference evidence="2 3" key="1">
    <citation type="submission" date="2019-06" db="EMBL/GenBank/DDBJ databases">
        <title>Whole genome shotgun sequence of Cellulomonas uda NBRC 3747.</title>
        <authorList>
            <person name="Hosoyama A."/>
            <person name="Uohara A."/>
            <person name="Ohji S."/>
            <person name="Ichikawa N."/>
        </authorList>
    </citation>
    <scope>NUCLEOTIDE SEQUENCE [LARGE SCALE GENOMIC DNA]</scope>
    <source>
        <strain evidence="2 3">NBRC 3747</strain>
    </source>
</reference>
<dbReference type="RefSeq" id="WP_166771963.1">
    <property type="nucleotide sequence ID" value="NZ_BJLP01000036.1"/>
</dbReference>
<dbReference type="NCBIfam" id="TIGR02547">
    <property type="entry name" value="casA_cse1"/>
    <property type="match status" value="1"/>
</dbReference>
<dbReference type="Gene3D" id="1.10.132.100">
    <property type="match status" value="1"/>
</dbReference>
<comment type="caution">
    <text evidence="2">The sequence shown here is derived from an EMBL/GenBank/DDBJ whole genome shotgun (WGS) entry which is preliminary data.</text>
</comment>
<dbReference type="CDD" id="cd09729">
    <property type="entry name" value="Cse1_I-E"/>
    <property type="match status" value="1"/>
</dbReference>
<gene>
    <name evidence="2" type="ORF">CUD01_21730</name>
</gene>
<sequence>MDEYSLVTERWISVLTLDGRSETVSLSEAFERAHELREIVGDLPTQSFAILRLVLAIAARAYGGPRSIEDWQELWSSDGRDFGPVAAYLAEHRERFDLFHPHAPFFQTSGLRTAKGEFSALEKLVADVPAGFQYFTTRAGRGLERVSAAEAARWLVHLQAFDISGIKSGAVGDPRVRGGKGYPIGTGFAGNLGGLYVDGGNLWRTILLNTVPLEHRSLQRDARDRPSWEAPPLGPEEAEDIDDRPYGPLDLFTWQSRRVLLQRDGDEVVGVLVANGDRLTPQNLHRHEPLTAWRHSEPQSKKFGRVVYMPREHHPGRALWRGLAALLPVTAPRGISDGSERFLAAAVVEWAGETLGGTDRVSLRTAGMVYGPQSSSVADVVDDRLVVPVALLGQSRPELAARVVESVAQTERAVAALGFLAADLARAAGAREPSILDGVRDEAQRLAYAGLDASFRAWLTDLDPDGDADRQICAWHRAAALQVARVADDIVASAGPDAWVGREVNGRHLSTAEVDARFRAALRSALPLSSSHEEAVA</sequence>
<proteinExistence type="predicted"/>
<feature type="compositionally biased region" description="Basic and acidic residues" evidence="1">
    <location>
        <begin position="218"/>
        <end position="227"/>
    </location>
</feature>
<keyword evidence="3" id="KW-1185">Reference proteome</keyword>
<name>A0A4Y3KBA3_CELUD</name>
<evidence type="ECO:0000313" key="2">
    <source>
        <dbReference type="EMBL" id="GEA81729.1"/>
    </source>
</evidence>
<dbReference type="Proteomes" id="UP000315842">
    <property type="component" value="Unassembled WGS sequence"/>
</dbReference>
<dbReference type="InterPro" id="IPR013381">
    <property type="entry name" value="CRISPR-assoc_prot_Cse1"/>
</dbReference>